<keyword evidence="2" id="KW-0812">Transmembrane</keyword>
<evidence type="ECO:0000313" key="3">
    <source>
        <dbReference type="EMBL" id="RZS57849.1"/>
    </source>
</evidence>
<dbReference type="OrthoDB" id="8565731at2"/>
<keyword evidence="4" id="KW-1185">Reference proteome</keyword>
<proteinExistence type="predicted"/>
<dbReference type="Proteomes" id="UP000293433">
    <property type="component" value="Unassembled WGS sequence"/>
</dbReference>
<evidence type="ECO:0000256" key="1">
    <source>
        <dbReference type="SAM" id="MobiDB-lite"/>
    </source>
</evidence>
<organism evidence="3 4">
    <name type="scientific">Sphaerotilus mobilis</name>
    <dbReference type="NCBI Taxonomy" id="47994"/>
    <lineage>
        <taxon>Bacteria</taxon>
        <taxon>Pseudomonadati</taxon>
        <taxon>Pseudomonadota</taxon>
        <taxon>Betaproteobacteria</taxon>
        <taxon>Burkholderiales</taxon>
        <taxon>Sphaerotilaceae</taxon>
        <taxon>Sphaerotilus</taxon>
    </lineage>
</organism>
<evidence type="ECO:0000256" key="2">
    <source>
        <dbReference type="SAM" id="Phobius"/>
    </source>
</evidence>
<feature type="compositionally biased region" description="Low complexity" evidence="1">
    <location>
        <begin position="63"/>
        <end position="77"/>
    </location>
</feature>
<feature type="region of interest" description="Disordered" evidence="1">
    <location>
        <begin position="58"/>
        <end position="101"/>
    </location>
</feature>
<gene>
    <name evidence="3" type="ORF">EV685_0122</name>
</gene>
<evidence type="ECO:0000313" key="4">
    <source>
        <dbReference type="Proteomes" id="UP000293433"/>
    </source>
</evidence>
<name>A0A4Q7LVY8_9BURK</name>
<reference evidence="3 4" key="1">
    <citation type="submission" date="2019-02" db="EMBL/GenBank/DDBJ databases">
        <title>Genomic Encyclopedia of Type Strains, Phase IV (KMG-IV): sequencing the most valuable type-strain genomes for metagenomic binning, comparative biology and taxonomic classification.</title>
        <authorList>
            <person name="Goeker M."/>
        </authorList>
    </citation>
    <scope>NUCLEOTIDE SEQUENCE [LARGE SCALE GENOMIC DNA]</scope>
    <source>
        <strain evidence="3 4">DSM 10617</strain>
    </source>
</reference>
<dbReference type="EMBL" id="SGWV01000007">
    <property type="protein sequence ID" value="RZS57849.1"/>
    <property type="molecule type" value="Genomic_DNA"/>
</dbReference>
<sequence>MYLVAIAWLYVVLMMAAAEAMHPGGTVLGAFFTMLLYGIGPVALVLYLLGTPMRAKARRQAEQQDAAAPRSSADAASGPLAQPDQARHAAGGPVATVREEP</sequence>
<evidence type="ECO:0008006" key="5">
    <source>
        <dbReference type="Google" id="ProtNLM"/>
    </source>
</evidence>
<keyword evidence="2" id="KW-0472">Membrane</keyword>
<dbReference type="AlphaFoldDB" id="A0A4Q7LVY8"/>
<accession>A0A4Q7LVY8</accession>
<dbReference type="RefSeq" id="WP_130480065.1">
    <property type="nucleotide sequence ID" value="NZ_SGWV01000007.1"/>
</dbReference>
<protein>
    <recommendedName>
        <fullName evidence="5">Transmembrane protein</fullName>
    </recommendedName>
</protein>
<keyword evidence="2" id="KW-1133">Transmembrane helix</keyword>
<feature type="transmembrane region" description="Helical" evidence="2">
    <location>
        <begin position="30"/>
        <end position="49"/>
    </location>
</feature>
<comment type="caution">
    <text evidence="3">The sequence shown here is derived from an EMBL/GenBank/DDBJ whole genome shotgun (WGS) entry which is preliminary data.</text>
</comment>